<gene>
    <name evidence="3" type="ORF">METH_06690</name>
</gene>
<dbReference type="InterPro" id="IPR002711">
    <property type="entry name" value="HNH"/>
</dbReference>
<proteinExistence type="predicted"/>
<dbReference type="InterPro" id="IPR003615">
    <property type="entry name" value="HNH_nuc"/>
</dbReference>
<keyword evidence="4" id="KW-1185">Reference proteome</keyword>
<keyword evidence="3" id="KW-0540">Nuclease</keyword>
<dbReference type="PATRIC" id="fig|999552.6.peg.1350"/>
<dbReference type="HOGENOM" id="CLU_159346_0_0_5"/>
<sequence>MSRPVKEWIGKTDTTPAPTRVKARIVMAQDGICACGCGAKLGASGEAIEFDHEDALILGGENREANLRALRRPCHRVKTNQDVAQKSVEARKRAKHLGLHQPKSALPGSRNTKWKKKISGEVVPR</sequence>
<evidence type="ECO:0000256" key="1">
    <source>
        <dbReference type="SAM" id="MobiDB-lite"/>
    </source>
</evidence>
<dbReference type="Pfam" id="PF01844">
    <property type="entry name" value="HNH"/>
    <property type="match status" value="1"/>
</dbReference>
<dbReference type="Proteomes" id="UP000018780">
    <property type="component" value="Chromosome"/>
</dbReference>
<dbReference type="KEGG" id="lmd:METH_06690"/>
<feature type="region of interest" description="Disordered" evidence="1">
    <location>
        <begin position="94"/>
        <end position="125"/>
    </location>
</feature>
<evidence type="ECO:0000313" key="4">
    <source>
        <dbReference type="Proteomes" id="UP000018780"/>
    </source>
</evidence>
<dbReference type="Gene3D" id="1.10.30.50">
    <property type="match status" value="1"/>
</dbReference>
<dbReference type="GO" id="GO:0008270">
    <property type="term" value="F:zinc ion binding"/>
    <property type="evidence" value="ECO:0007669"/>
    <property type="project" value="InterPro"/>
</dbReference>
<dbReference type="CDD" id="cd00085">
    <property type="entry name" value="HNHc"/>
    <property type="match status" value="1"/>
</dbReference>
<dbReference type="EMBL" id="CP006773">
    <property type="protein sequence ID" value="AHD00456.1"/>
    <property type="molecule type" value="Genomic_DNA"/>
</dbReference>
<protein>
    <submittedName>
        <fullName evidence="3">Endonuclease</fullName>
    </submittedName>
</protein>
<dbReference type="STRING" id="999552.METH_06690"/>
<dbReference type="GO" id="GO:0003676">
    <property type="term" value="F:nucleic acid binding"/>
    <property type="evidence" value="ECO:0007669"/>
    <property type="project" value="InterPro"/>
</dbReference>
<keyword evidence="3" id="KW-0378">Hydrolase</keyword>
<organism evidence="3 4">
    <name type="scientific">Leisingera methylohalidivorans DSM 14336</name>
    <dbReference type="NCBI Taxonomy" id="999552"/>
    <lineage>
        <taxon>Bacteria</taxon>
        <taxon>Pseudomonadati</taxon>
        <taxon>Pseudomonadota</taxon>
        <taxon>Alphaproteobacteria</taxon>
        <taxon>Rhodobacterales</taxon>
        <taxon>Roseobacteraceae</taxon>
        <taxon>Leisingera</taxon>
    </lineage>
</organism>
<accession>V9VP38</accession>
<reference evidence="3 4" key="1">
    <citation type="submission" date="2013-09" db="EMBL/GenBank/DDBJ databases">
        <authorList>
            <consortium name="DOE Joint Genome Institute"/>
            <person name="Klenk H.-P."/>
            <person name="Huntemann M."/>
            <person name="Han J."/>
            <person name="Chen A."/>
            <person name="Kyrpides N."/>
            <person name="Mavromatis K."/>
            <person name="Markowitz V."/>
            <person name="Palaniappan K."/>
            <person name="Ivanova N."/>
            <person name="Schaumberg A."/>
            <person name="Pati A."/>
            <person name="Liolios K."/>
            <person name="Nordberg H.P."/>
            <person name="Cantor M.N."/>
            <person name="Hua S.X."/>
            <person name="Woyke T."/>
        </authorList>
    </citation>
    <scope>NUCLEOTIDE SEQUENCE [LARGE SCALE GENOMIC DNA]</scope>
    <source>
        <strain evidence="3 4">DSM 14336</strain>
    </source>
</reference>
<dbReference type="SMART" id="SM00507">
    <property type="entry name" value="HNHc"/>
    <property type="match status" value="1"/>
</dbReference>
<name>V9VP38_9RHOB</name>
<dbReference type="GO" id="GO:0004519">
    <property type="term" value="F:endonuclease activity"/>
    <property type="evidence" value="ECO:0007669"/>
    <property type="project" value="UniProtKB-KW"/>
</dbReference>
<feature type="domain" description="HNH nuclease" evidence="2">
    <location>
        <begin position="22"/>
        <end position="76"/>
    </location>
</feature>
<dbReference type="AlphaFoldDB" id="V9VP38"/>
<keyword evidence="3" id="KW-0255">Endonuclease</keyword>
<evidence type="ECO:0000259" key="2">
    <source>
        <dbReference type="SMART" id="SM00507"/>
    </source>
</evidence>
<evidence type="ECO:0000313" key="3">
    <source>
        <dbReference type="EMBL" id="AHD00456.1"/>
    </source>
</evidence>
<dbReference type="RefSeq" id="WP_024089615.1">
    <property type="nucleotide sequence ID" value="NC_023135.1"/>
</dbReference>
<dbReference type="OrthoDB" id="7864830at2"/>